<evidence type="ECO:0000313" key="4">
    <source>
        <dbReference type="Proteomes" id="UP000601435"/>
    </source>
</evidence>
<feature type="signal peptide" evidence="1">
    <location>
        <begin position="1"/>
        <end position="22"/>
    </location>
</feature>
<feature type="chain" id="PRO_5032802145" evidence="1">
    <location>
        <begin position="23"/>
        <end position="172"/>
    </location>
</feature>
<proteinExistence type="predicted"/>
<accession>A0A812LTQ8</accession>
<organism evidence="3 4">
    <name type="scientific">Symbiodinium necroappetens</name>
    <dbReference type="NCBI Taxonomy" id="1628268"/>
    <lineage>
        <taxon>Eukaryota</taxon>
        <taxon>Sar</taxon>
        <taxon>Alveolata</taxon>
        <taxon>Dinophyceae</taxon>
        <taxon>Suessiales</taxon>
        <taxon>Symbiodiniaceae</taxon>
        <taxon>Symbiodinium</taxon>
    </lineage>
</organism>
<dbReference type="SMART" id="SM00213">
    <property type="entry name" value="UBQ"/>
    <property type="match status" value="1"/>
</dbReference>
<dbReference type="CDD" id="cd17039">
    <property type="entry name" value="Ubl_ubiquitin_like"/>
    <property type="match status" value="1"/>
</dbReference>
<dbReference type="AlphaFoldDB" id="A0A812LTQ8"/>
<evidence type="ECO:0000313" key="3">
    <source>
        <dbReference type="EMBL" id="CAE7246928.1"/>
    </source>
</evidence>
<gene>
    <name evidence="3" type="primary">vUbi</name>
    <name evidence="3" type="ORF">SNEC2469_LOCUS4861</name>
</gene>
<protein>
    <submittedName>
        <fullName evidence="3">VUbi protein</fullName>
    </submittedName>
</protein>
<dbReference type="InterPro" id="IPR000626">
    <property type="entry name" value="Ubiquitin-like_dom"/>
</dbReference>
<keyword evidence="1" id="KW-0732">Signal</keyword>
<comment type="caution">
    <text evidence="3">The sequence shown here is derived from an EMBL/GenBank/DDBJ whole genome shotgun (WGS) entry which is preliminary data.</text>
</comment>
<evidence type="ECO:0000259" key="2">
    <source>
        <dbReference type="PROSITE" id="PS50053"/>
    </source>
</evidence>
<dbReference type="Pfam" id="PF00240">
    <property type="entry name" value="ubiquitin"/>
    <property type="match status" value="1"/>
</dbReference>
<dbReference type="SUPFAM" id="SSF54236">
    <property type="entry name" value="Ubiquitin-like"/>
    <property type="match status" value="1"/>
</dbReference>
<dbReference type="EMBL" id="CAJNJA010009452">
    <property type="protein sequence ID" value="CAE7246928.1"/>
    <property type="molecule type" value="Genomic_DNA"/>
</dbReference>
<keyword evidence="4" id="KW-1185">Reference proteome</keyword>
<dbReference type="InterPro" id="IPR029071">
    <property type="entry name" value="Ubiquitin-like_domsf"/>
</dbReference>
<dbReference type="Gene3D" id="3.10.20.90">
    <property type="entry name" value="Phosphatidylinositol 3-kinase Catalytic Subunit, Chain A, domain 1"/>
    <property type="match status" value="1"/>
</dbReference>
<dbReference type="PROSITE" id="PS50053">
    <property type="entry name" value="UBIQUITIN_2"/>
    <property type="match status" value="1"/>
</dbReference>
<name>A0A812LTQ8_9DINO</name>
<dbReference type="OrthoDB" id="1885901at2759"/>
<sequence>METSTWTLPSLMSLMSLSPCAGEAPSVHSGDSTAEMVVRAATAMPEAPMSLSKIVQAEIEDETIRLAVLMVSGRALVLQARTLQTVAELKSDIETKERIPVQEQSLLFQDEILQNSRKLHEYGLRHDSCISLVRVQPMELKIMTARVKWNIRVQPQAPGALKRTLSSIVWLS</sequence>
<evidence type="ECO:0000256" key="1">
    <source>
        <dbReference type="SAM" id="SignalP"/>
    </source>
</evidence>
<feature type="domain" description="Ubiquitin-like" evidence="2">
    <location>
        <begin position="64"/>
        <end position="133"/>
    </location>
</feature>
<reference evidence="3" key="1">
    <citation type="submission" date="2021-02" db="EMBL/GenBank/DDBJ databases">
        <authorList>
            <person name="Dougan E. K."/>
            <person name="Rhodes N."/>
            <person name="Thang M."/>
            <person name="Chan C."/>
        </authorList>
    </citation>
    <scope>NUCLEOTIDE SEQUENCE</scope>
</reference>
<dbReference type="Proteomes" id="UP000601435">
    <property type="component" value="Unassembled WGS sequence"/>
</dbReference>